<protein>
    <submittedName>
        <fullName evidence="2">Uncharacterized protein</fullName>
    </submittedName>
</protein>
<gene>
    <name evidence="2" type="ORF">JZ751_016500</name>
</gene>
<organism evidence="2 3">
    <name type="scientific">Albula glossodonta</name>
    <name type="common">roundjaw bonefish</name>
    <dbReference type="NCBI Taxonomy" id="121402"/>
    <lineage>
        <taxon>Eukaryota</taxon>
        <taxon>Metazoa</taxon>
        <taxon>Chordata</taxon>
        <taxon>Craniata</taxon>
        <taxon>Vertebrata</taxon>
        <taxon>Euteleostomi</taxon>
        <taxon>Actinopterygii</taxon>
        <taxon>Neopterygii</taxon>
        <taxon>Teleostei</taxon>
        <taxon>Albuliformes</taxon>
        <taxon>Albulidae</taxon>
        <taxon>Albula</taxon>
    </lineage>
</organism>
<feature type="compositionally biased region" description="Basic and acidic residues" evidence="1">
    <location>
        <begin position="7"/>
        <end position="22"/>
    </location>
</feature>
<dbReference type="EMBL" id="JAFBMS010000028">
    <property type="protein sequence ID" value="KAG9342497.1"/>
    <property type="molecule type" value="Genomic_DNA"/>
</dbReference>
<feature type="region of interest" description="Disordered" evidence="1">
    <location>
        <begin position="1"/>
        <end position="22"/>
    </location>
</feature>
<accession>A0A8T2P1F5</accession>
<dbReference type="AlphaFoldDB" id="A0A8T2P1F5"/>
<evidence type="ECO:0000313" key="3">
    <source>
        <dbReference type="Proteomes" id="UP000824540"/>
    </source>
</evidence>
<comment type="caution">
    <text evidence="2">The sequence shown here is derived from an EMBL/GenBank/DDBJ whole genome shotgun (WGS) entry which is preliminary data.</text>
</comment>
<reference evidence="2" key="1">
    <citation type="thesis" date="2021" institute="BYU ScholarsArchive" country="Provo, UT, USA">
        <title>Applications of and Algorithms for Genome Assembly and Genomic Analyses with an Emphasis on Marine Teleosts.</title>
        <authorList>
            <person name="Pickett B.D."/>
        </authorList>
    </citation>
    <scope>NUCLEOTIDE SEQUENCE</scope>
    <source>
        <strain evidence="2">HI-2016</strain>
    </source>
</reference>
<dbReference type="Proteomes" id="UP000824540">
    <property type="component" value="Unassembled WGS sequence"/>
</dbReference>
<proteinExistence type="predicted"/>
<evidence type="ECO:0000313" key="2">
    <source>
        <dbReference type="EMBL" id="KAG9342497.1"/>
    </source>
</evidence>
<name>A0A8T2P1F5_9TELE</name>
<evidence type="ECO:0000256" key="1">
    <source>
        <dbReference type="SAM" id="MobiDB-lite"/>
    </source>
</evidence>
<keyword evidence="3" id="KW-1185">Reference proteome</keyword>
<sequence>MRGRGNMQRDREMGKTYREKAEGSRVRISTCTVAGCLDGSNGMSASALMACFCGSVKQLSAKVAG</sequence>